<sequence>MTTLLAGAFISLSVGHGGFVVVDCSSGLASVIVTQTGVTGATVSLGPLPIRQIFGPYPTGANVLLHNLTADLEYDYSNGGALSFSLAAEIASSALAAPNLSCLTHCLDSGFGVVAFAMSSAQLMAFDNAGKLQTCFSEEATFHGARRSANFVEASEDFTETPTGWQIGGGTSGTLVSISPHRNPVNNRFATRLTRLAGDGFNMLVLRSKVYRPGLHSFSIWLRGVDGTQAYLITLTRSPSTTVSTITVTPPAGVWTRYAVEGDVIDTTNHIVVVKPSSVGGVNQVIDVACAMMKEGATDEYVPRGVSTIPASYWTGQAGVDGVRCFNTLNPWSVASGVATRTVAETPIDPARLYGLRQGPTVTNRLYSSRDIGAAQWTMSSASAATASASDDSSTLGYRGLRKLVEAAATAAHFVYQDWRSSNPSNTEIITAQAFVKAGERSVVYIRIRQLDGSTNAIAFFNLATGVHGNVSGTRAEAHIFKPHPASDLWLVALSYPAGSGATAPRVEFGVSSSMGTSSYAGDGISGVYFGGMLFTTAEGPVAYTGDTGSASTLTRAITTISLSPINHPRIDFSWMVEQTLWWRSSIETKSAYAYVMYAYKDVRNRAGLNLRAGVNGGGWAGSEDDITSDIFDGTLARENLFDEAGASIPQGTDLWDGTNILGYSWQPMETIGWKWSVGSNVLTGETNQAMAVGGRLAVPTADSRGWMVKLLSFNPGLEVLVTLGRDRVGGVPRGGDSFFRNVSWSAKALTSEQQLKVFA</sequence>
<accession>A0A6J5RKT4</accession>
<proteinExistence type="predicted"/>
<protein>
    <submittedName>
        <fullName evidence="1">Uncharacterized protein</fullName>
    </submittedName>
</protein>
<gene>
    <name evidence="1" type="ORF">UFOVP1254_2</name>
</gene>
<dbReference type="EMBL" id="LR797210">
    <property type="protein sequence ID" value="CAB4194241.1"/>
    <property type="molecule type" value="Genomic_DNA"/>
</dbReference>
<organism evidence="1">
    <name type="scientific">uncultured Caudovirales phage</name>
    <dbReference type="NCBI Taxonomy" id="2100421"/>
    <lineage>
        <taxon>Viruses</taxon>
        <taxon>Duplodnaviria</taxon>
        <taxon>Heunggongvirae</taxon>
        <taxon>Uroviricota</taxon>
        <taxon>Caudoviricetes</taxon>
        <taxon>Peduoviridae</taxon>
        <taxon>Maltschvirus</taxon>
        <taxon>Maltschvirus maltsch</taxon>
    </lineage>
</organism>
<reference evidence="1" key="1">
    <citation type="submission" date="2020-05" db="EMBL/GenBank/DDBJ databases">
        <authorList>
            <person name="Chiriac C."/>
            <person name="Salcher M."/>
            <person name="Ghai R."/>
            <person name="Kavagutti S V."/>
        </authorList>
    </citation>
    <scope>NUCLEOTIDE SEQUENCE</scope>
</reference>
<name>A0A6J5RKT4_9CAUD</name>
<evidence type="ECO:0000313" key="1">
    <source>
        <dbReference type="EMBL" id="CAB4194241.1"/>
    </source>
</evidence>